<dbReference type="EMBL" id="KV875117">
    <property type="protein sequence ID" value="OIW22391.1"/>
    <property type="molecule type" value="Genomic_DNA"/>
</dbReference>
<feature type="non-terminal residue" evidence="2">
    <location>
        <position position="1"/>
    </location>
</feature>
<accession>A0A1J7I429</accession>
<reference evidence="2 3" key="1">
    <citation type="submission" date="2016-10" db="EMBL/GenBank/DDBJ databases">
        <title>Draft genome sequence of Coniochaeta ligniaria NRRL30616, a lignocellulolytic fungus for bioabatement of inhibitors in plant biomass hydrolysates.</title>
        <authorList>
            <consortium name="DOE Joint Genome Institute"/>
            <person name="Jimenez D.J."/>
            <person name="Hector R.E."/>
            <person name="Riley R."/>
            <person name="Sun H."/>
            <person name="Grigoriev I.V."/>
            <person name="Van Elsas J.D."/>
            <person name="Nichols N.N."/>
        </authorList>
    </citation>
    <scope>NUCLEOTIDE SEQUENCE [LARGE SCALE GENOMIC DNA]</scope>
    <source>
        <strain evidence="2 3">NRRL 30616</strain>
    </source>
</reference>
<feature type="transmembrane region" description="Helical" evidence="1">
    <location>
        <begin position="36"/>
        <end position="56"/>
    </location>
</feature>
<organism evidence="2 3">
    <name type="scientific">Coniochaeta ligniaria NRRL 30616</name>
    <dbReference type="NCBI Taxonomy" id="1408157"/>
    <lineage>
        <taxon>Eukaryota</taxon>
        <taxon>Fungi</taxon>
        <taxon>Dikarya</taxon>
        <taxon>Ascomycota</taxon>
        <taxon>Pezizomycotina</taxon>
        <taxon>Sordariomycetes</taxon>
        <taxon>Sordariomycetidae</taxon>
        <taxon>Coniochaetales</taxon>
        <taxon>Coniochaetaceae</taxon>
        <taxon>Coniochaeta</taxon>
    </lineage>
</organism>
<dbReference type="Proteomes" id="UP000182658">
    <property type="component" value="Unassembled WGS sequence"/>
</dbReference>
<evidence type="ECO:0000256" key="1">
    <source>
        <dbReference type="SAM" id="Phobius"/>
    </source>
</evidence>
<evidence type="ECO:0000313" key="2">
    <source>
        <dbReference type="EMBL" id="OIW22391.1"/>
    </source>
</evidence>
<keyword evidence="1" id="KW-0472">Membrane</keyword>
<keyword evidence="1" id="KW-0812">Transmembrane</keyword>
<dbReference type="AlphaFoldDB" id="A0A1J7I429"/>
<keyword evidence="3" id="KW-1185">Reference proteome</keyword>
<evidence type="ECO:0000313" key="3">
    <source>
        <dbReference type="Proteomes" id="UP000182658"/>
    </source>
</evidence>
<name>A0A1J7I429_9PEZI</name>
<sequence>GSLVSLILLILYIASLFFFSFLAYNFGYINDVAISYISYILEETIIVFEIVVIEIIK</sequence>
<keyword evidence="1" id="KW-1133">Transmembrane helix</keyword>
<protein>
    <submittedName>
        <fullName evidence="2">Uncharacterized protein</fullName>
    </submittedName>
</protein>
<gene>
    <name evidence="2" type="ORF">CONLIGDRAFT_587493</name>
</gene>
<dbReference type="InParanoid" id="A0A1J7I429"/>
<proteinExistence type="predicted"/>
<feature type="transmembrane region" description="Helical" evidence="1">
    <location>
        <begin position="6"/>
        <end position="24"/>
    </location>
</feature>